<evidence type="ECO:0000256" key="1">
    <source>
        <dbReference type="SAM" id="Coils"/>
    </source>
</evidence>
<feature type="region of interest" description="Disordered" evidence="2">
    <location>
        <begin position="136"/>
        <end position="325"/>
    </location>
</feature>
<keyword evidence="1" id="KW-0175">Coiled coil</keyword>
<evidence type="ECO:0000313" key="3">
    <source>
        <dbReference type="EMBL" id="CAB0006513.1"/>
    </source>
</evidence>
<evidence type="ECO:0000256" key="2">
    <source>
        <dbReference type="SAM" id="MobiDB-lite"/>
    </source>
</evidence>
<evidence type="ECO:0000313" key="4">
    <source>
        <dbReference type="Proteomes" id="UP000479000"/>
    </source>
</evidence>
<protein>
    <submittedName>
        <fullName evidence="3">Uncharacterized protein</fullName>
    </submittedName>
</protein>
<dbReference type="EMBL" id="CADCXU010017673">
    <property type="protein sequence ID" value="CAB0006513.1"/>
    <property type="molecule type" value="Genomic_DNA"/>
</dbReference>
<name>A0A6H5GT15_9HEMI</name>
<organism evidence="3 4">
    <name type="scientific">Nesidiocoris tenuis</name>
    <dbReference type="NCBI Taxonomy" id="355587"/>
    <lineage>
        <taxon>Eukaryota</taxon>
        <taxon>Metazoa</taxon>
        <taxon>Ecdysozoa</taxon>
        <taxon>Arthropoda</taxon>
        <taxon>Hexapoda</taxon>
        <taxon>Insecta</taxon>
        <taxon>Pterygota</taxon>
        <taxon>Neoptera</taxon>
        <taxon>Paraneoptera</taxon>
        <taxon>Hemiptera</taxon>
        <taxon>Heteroptera</taxon>
        <taxon>Panheteroptera</taxon>
        <taxon>Cimicomorpha</taxon>
        <taxon>Miridae</taxon>
        <taxon>Dicyphina</taxon>
        <taxon>Nesidiocoris</taxon>
    </lineage>
</organism>
<feature type="compositionally biased region" description="Basic residues" evidence="2">
    <location>
        <begin position="252"/>
        <end position="262"/>
    </location>
</feature>
<dbReference type="OrthoDB" id="6626220at2759"/>
<feature type="region of interest" description="Disordered" evidence="2">
    <location>
        <begin position="37"/>
        <end position="65"/>
    </location>
</feature>
<feature type="compositionally biased region" description="Basic and acidic residues" evidence="2">
    <location>
        <begin position="222"/>
        <end position="251"/>
    </location>
</feature>
<feature type="region of interest" description="Disordered" evidence="2">
    <location>
        <begin position="909"/>
        <end position="940"/>
    </location>
</feature>
<proteinExistence type="predicted"/>
<reference evidence="3 4" key="1">
    <citation type="submission" date="2020-02" db="EMBL/GenBank/DDBJ databases">
        <authorList>
            <person name="Ferguson B K."/>
        </authorList>
    </citation>
    <scope>NUCLEOTIDE SEQUENCE [LARGE SCALE GENOMIC DNA]</scope>
</reference>
<feature type="compositionally biased region" description="Basic residues" evidence="2">
    <location>
        <begin position="188"/>
        <end position="205"/>
    </location>
</feature>
<dbReference type="Proteomes" id="UP000479000">
    <property type="component" value="Unassembled WGS sequence"/>
</dbReference>
<dbReference type="AlphaFoldDB" id="A0A6H5GT15"/>
<feature type="compositionally biased region" description="Basic residues" evidence="2">
    <location>
        <begin position="160"/>
        <end position="171"/>
    </location>
</feature>
<gene>
    <name evidence="3" type="ORF">NTEN_LOCUS11990</name>
</gene>
<sequence>MQQQLELASSKCGNLQKQLEIVKDKVVNSSTTHLPLHFNNSHQLHDEKENKSRNGDMSINFDGTFGHDDDHISTLSSSSEDPNDEAGNADIIKVFYERLGHLEHPKSKVDLSDVTSENDLDIDQLLSTVDINEERSEFDDAKSSIGPKKKSNTRQEPKISKSKKTKLKTTRKPNPYEVTLSKIAKTPTKNKRPRIKNKISAKKSAHASPGIPDNRKSSVLGESDKKFNGGKFQEQKQNDGWSENEKDERRNVGKSRSKRALKSNHSPSDLRKTKSSTVAEKNGPFNGNRSLTRLVPKTSSEKQPEAGGKAQEKTAPPNGQTKPAPEANSILSAILNDKLFQRRAKEVENYQNAEAEMRNKIKNQPVQNEPKINGLAETKNVPKPQAITQKTKTVFTVSNKKIEKPTIHSISRQNNQKPITNIVVIKQEETIRADTKPTIFNTKSAKPTIGAQPEGVHYKSEGPNGTKVTSLEKTRDILGNRLPKIKNGFGPRLQADEETVKPANRELKTKIAKEVENSKRLWPGDQKRSEIEKKPADRAKLTNHPSLVRTNSQSTMQTYAKKQETPKVVQANNTKSSISAFPIVHCKDNEFEVDPFELNQFKKMKDVVMKFNTIPFIVGQSTSKSYHLGLNIQQTYSLFKQTPSVMALKVQNGKRGLKCNAPDLWNKKTMVGLAPLERRMRQFFKKAPLLLSRVAYMKREPISSADSTPTTPSAGYHESSFWHKIVALTVTRLGNPFCKNHAARWVLLSLLSCRLRRGRVHKNYLSLLTTKVQEIYQNYLFLTRNKPVGVERNFRIMRNNPEISLDETGHRTAPATLSHYSRMLGCNRGAGALPKSDPPCKTGAGSDIGWGGSRLLMPDHLTGLRCTILHSGNCSHNTGYLTASNLMQIGDSGGSTQSLALSYDVASFPHSRSTSPYGDNNDDNEPAAEATANVRASTAS</sequence>
<accession>A0A6H5GT15</accession>
<feature type="compositionally biased region" description="Basic and acidic residues" evidence="2">
    <location>
        <begin position="43"/>
        <end position="54"/>
    </location>
</feature>
<feature type="coiled-coil region" evidence="1">
    <location>
        <begin position="336"/>
        <end position="363"/>
    </location>
</feature>
<keyword evidence="4" id="KW-1185">Reference proteome</keyword>
<feature type="compositionally biased region" description="Polar residues" evidence="2">
    <location>
        <begin position="275"/>
        <end position="291"/>
    </location>
</feature>